<evidence type="ECO:0000256" key="1">
    <source>
        <dbReference type="ARBA" id="ARBA00022574"/>
    </source>
</evidence>
<keyword evidence="2" id="KW-0677">Repeat</keyword>
<dbReference type="SMART" id="SM00320">
    <property type="entry name" value="WD40"/>
    <property type="match status" value="4"/>
</dbReference>
<dbReference type="InterPro" id="IPR036322">
    <property type="entry name" value="WD40_repeat_dom_sf"/>
</dbReference>
<proteinExistence type="predicted"/>
<dbReference type="PROSITE" id="PS50294">
    <property type="entry name" value="WD_REPEATS_REGION"/>
    <property type="match status" value="1"/>
</dbReference>
<dbReference type="Pfam" id="PF00400">
    <property type="entry name" value="WD40"/>
    <property type="match status" value="3"/>
</dbReference>
<feature type="repeat" description="WD" evidence="3">
    <location>
        <begin position="87"/>
        <end position="128"/>
    </location>
</feature>
<protein>
    <recommendedName>
        <fullName evidence="6">Mitotic checkpoint protein</fullName>
    </recommendedName>
</protein>
<evidence type="ECO:0000313" key="5">
    <source>
        <dbReference type="Proteomes" id="UP001162060"/>
    </source>
</evidence>
<dbReference type="AlphaFoldDB" id="A0AAV1UE54"/>
<dbReference type="PANTHER" id="PTHR10971">
    <property type="entry name" value="MRNA EXPORT FACTOR AND BUB3"/>
    <property type="match status" value="1"/>
</dbReference>
<evidence type="ECO:0000256" key="2">
    <source>
        <dbReference type="ARBA" id="ARBA00022737"/>
    </source>
</evidence>
<comment type="caution">
    <text evidence="4">The sequence shown here is derived from an EMBL/GenBank/DDBJ whole genome shotgun (WGS) entry which is preliminary data.</text>
</comment>
<keyword evidence="1 3" id="KW-0853">WD repeat</keyword>
<organism evidence="4 5">
    <name type="scientific">Peronospora matthiolae</name>
    <dbReference type="NCBI Taxonomy" id="2874970"/>
    <lineage>
        <taxon>Eukaryota</taxon>
        <taxon>Sar</taxon>
        <taxon>Stramenopiles</taxon>
        <taxon>Oomycota</taxon>
        <taxon>Peronosporomycetes</taxon>
        <taxon>Peronosporales</taxon>
        <taxon>Peronosporaceae</taxon>
        <taxon>Peronospora</taxon>
    </lineage>
</organism>
<dbReference type="Proteomes" id="UP001162060">
    <property type="component" value="Unassembled WGS sequence"/>
</dbReference>
<reference evidence="4" key="1">
    <citation type="submission" date="2024-01" db="EMBL/GenBank/DDBJ databases">
        <authorList>
            <person name="Webb A."/>
        </authorList>
    </citation>
    <scope>NUCLEOTIDE SEQUENCE</scope>
    <source>
        <strain evidence="4">Pm1</strain>
    </source>
</reference>
<dbReference type="Gene3D" id="2.130.10.10">
    <property type="entry name" value="YVTN repeat-like/Quinoprotein amine dehydrogenase"/>
    <property type="match status" value="1"/>
</dbReference>
<dbReference type="SUPFAM" id="SSF50978">
    <property type="entry name" value="WD40 repeat-like"/>
    <property type="match status" value="1"/>
</dbReference>
<dbReference type="EMBL" id="CAKLBY020000187">
    <property type="protein sequence ID" value="CAK7931907.1"/>
    <property type="molecule type" value="Genomic_DNA"/>
</dbReference>
<gene>
    <name evidence="4" type="ORF">PM001_LOCUS17057</name>
</gene>
<dbReference type="InterPro" id="IPR001680">
    <property type="entry name" value="WD40_rpt"/>
</dbReference>
<evidence type="ECO:0000256" key="3">
    <source>
        <dbReference type="PROSITE-ProRule" id="PRU00221"/>
    </source>
</evidence>
<evidence type="ECO:0008006" key="6">
    <source>
        <dbReference type="Google" id="ProtNLM"/>
    </source>
</evidence>
<sequence>MTDVELQAPPSDGVSCVRFSAQSPLLLVASWDATLRLYEGVRLRASVDMDTPVLSCCYGHSDAEAFAGGLDGDVRLVDVQTHQKTTLGTHEAAVRHVGYSNELGLVVSGSWDGSIKIFDVRNGAKAEVHQAAVAGKVFGLDVRSHLVAVGTSERRVAVYDLRQLARPLMEKESPLKYQLRCVRVFPDLEGFAVASVEGRVALEYFDDDERTTTEEPSRKKRSYAFKCHRGKVDDQALVYPVNAIAFHPTYGTFATGGCDGIVNLWDGANKKRITHLRPYPTSIAAMDFSHDGSVLAVAASYTYEQGEKDHPNDAIFLHTVQDSEISSPICVGWLYNMLGPFVVPSHCILTKCRCFSGRSV</sequence>
<accession>A0AAV1UE54</accession>
<name>A0AAV1UE54_9STRA</name>
<dbReference type="PROSITE" id="PS50082">
    <property type="entry name" value="WD_REPEATS_2"/>
    <property type="match status" value="2"/>
</dbReference>
<evidence type="ECO:0000313" key="4">
    <source>
        <dbReference type="EMBL" id="CAK7931907.1"/>
    </source>
</evidence>
<dbReference type="InterPro" id="IPR015943">
    <property type="entry name" value="WD40/YVTN_repeat-like_dom_sf"/>
</dbReference>
<feature type="repeat" description="WD" evidence="3">
    <location>
        <begin position="241"/>
        <end position="275"/>
    </location>
</feature>